<evidence type="ECO:0000256" key="1">
    <source>
        <dbReference type="ARBA" id="ARBA00001933"/>
    </source>
</evidence>
<dbReference type="InterPro" id="IPR001926">
    <property type="entry name" value="TrpB-like_PALP"/>
</dbReference>
<reference evidence="7" key="1">
    <citation type="journal article" date="2019" name="Int. J. Syst. Evol. Microbiol.">
        <title>The Global Catalogue of Microorganisms (GCM) 10K type strain sequencing project: providing services to taxonomists for standard genome sequencing and annotation.</title>
        <authorList>
            <consortium name="The Broad Institute Genomics Platform"/>
            <consortium name="The Broad Institute Genome Sequencing Center for Infectious Disease"/>
            <person name="Wu L."/>
            <person name="Ma J."/>
        </authorList>
    </citation>
    <scope>NUCLEOTIDE SEQUENCE [LARGE SCALE GENOMIC DNA]</scope>
    <source>
        <strain evidence="7">JCM 4350</strain>
    </source>
</reference>
<keyword evidence="4" id="KW-0663">Pyridoxal phosphate</keyword>
<proteinExistence type="predicted"/>
<dbReference type="Gene3D" id="3.40.50.1100">
    <property type="match status" value="2"/>
</dbReference>
<dbReference type="CDD" id="cd01561">
    <property type="entry name" value="CBS_like"/>
    <property type="match status" value="1"/>
</dbReference>
<dbReference type="Proteomes" id="UP000659767">
    <property type="component" value="Unassembled WGS sequence"/>
</dbReference>
<accession>A0ABQ2TNZ5</accession>
<evidence type="ECO:0000313" key="7">
    <source>
        <dbReference type="Proteomes" id="UP000659767"/>
    </source>
</evidence>
<dbReference type="InterPro" id="IPR023927">
    <property type="entry name" value="SbnA"/>
</dbReference>
<evidence type="ECO:0000256" key="3">
    <source>
        <dbReference type="ARBA" id="ARBA00022679"/>
    </source>
</evidence>
<evidence type="ECO:0000256" key="4">
    <source>
        <dbReference type="ARBA" id="ARBA00022898"/>
    </source>
</evidence>
<dbReference type="EMBL" id="BMSZ01000030">
    <property type="protein sequence ID" value="GGS82273.1"/>
    <property type="molecule type" value="Genomic_DNA"/>
</dbReference>
<evidence type="ECO:0000313" key="6">
    <source>
        <dbReference type="EMBL" id="GGS82273.1"/>
    </source>
</evidence>
<feature type="domain" description="Tryptophan synthase beta chain-like PALP" evidence="5">
    <location>
        <begin position="24"/>
        <end position="287"/>
    </location>
</feature>
<comment type="caution">
    <text evidence="6">The sequence shown here is derived from an EMBL/GenBank/DDBJ whole genome shotgun (WGS) entry which is preliminary data.</text>
</comment>
<comment type="subunit">
    <text evidence="2">Homodimer.</text>
</comment>
<keyword evidence="7" id="KW-1185">Reference proteome</keyword>
<organism evidence="6 7">
    <name type="scientific">Streptomyces badius</name>
    <dbReference type="NCBI Taxonomy" id="1941"/>
    <lineage>
        <taxon>Bacteria</taxon>
        <taxon>Bacillati</taxon>
        <taxon>Actinomycetota</taxon>
        <taxon>Actinomycetes</taxon>
        <taxon>Kitasatosporales</taxon>
        <taxon>Streptomycetaceae</taxon>
        <taxon>Streptomyces</taxon>
    </lineage>
</organism>
<dbReference type="NCBIfam" id="TIGR03945">
    <property type="entry name" value="PLP_SbnA_fam"/>
    <property type="match status" value="1"/>
</dbReference>
<evidence type="ECO:0000259" key="5">
    <source>
        <dbReference type="Pfam" id="PF00291"/>
    </source>
</evidence>
<dbReference type="RefSeq" id="WP_199889834.1">
    <property type="nucleotide sequence ID" value="NZ_BMSZ01000030.1"/>
</dbReference>
<dbReference type="PANTHER" id="PTHR10314">
    <property type="entry name" value="CYSTATHIONINE BETA-SYNTHASE"/>
    <property type="match status" value="1"/>
</dbReference>
<name>A0ABQ2TNZ5_STRBA</name>
<gene>
    <name evidence="6" type="primary">cysK</name>
    <name evidence="6" type="ORF">GCM10010253_66160</name>
</gene>
<dbReference type="InterPro" id="IPR050214">
    <property type="entry name" value="Cys_Synth/Cystath_Beta-Synth"/>
</dbReference>
<protein>
    <submittedName>
        <fullName evidence="6">2,3-diaminopropionate biosynthesis protein SbnA</fullName>
    </submittedName>
</protein>
<sequence length="321" mass="34565">MRIVQSPVDLILDDLYVDLEPSFSKPLVLKCEGFNFAGSVKLKAATAMVEAAEQDGRLRPGSVIVESSSGNLGVALAIVAAARGYQFVCVTDPRSNPASRRLIEAAGAHLVIITEPDSAGGFLGSRIRYVKESCESNPDYVWLNQYASENNWEAHYQTTAPAIDKHHDKLDYLFIGAGTTGTLMGCARYFKERRPDVRIIAVDSVGSVTFGAAPSPRYIPGLGTSRRPEILDASYVDEVILVPEADTVRMCRELARKGFLFGGSTGTVVSAALNRLPAGTDAKAVAIAPDLADRYVDTLYNDVWVSESFGHSAIGPTPPPR</sequence>
<dbReference type="SUPFAM" id="SSF53686">
    <property type="entry name" value="Tryptophan synthase beta subunit-like PLP-dependent enzymes"/>
    <property type="match status" value="1"/>
</dbReference>
<dbReference type="InterPro" id="IPR036052">
    <property type="entry name" value="TrpB-like_PALP_sf"/>
</dbReference>
<keyword evidence="3" id="KW-0808">Transferase</keyword>
<dbReference type="Pfam" id="PF00291">
    <property type="entry name" value="PALP"/>
    <property type="match status" value="1"/>
</dbReference>
<evidence type="ECO:0000256" key="2">
    <source>
        <dbReference type="ARBA" id="ARBA00011738"/>
    </source>
</evidence>
<comment type="cofactor">
    <cofactor evidence="1">
        <name>pyridoxal 5'-phosphate</name>
        <dbReference type="ChEBI" id="CHEBI:597326"/>
    </cofactor>
</comment>